<dbReference type="Proteomes" id="UP000442694">
    <property type="component" value="Unassembled WGS sequence"/>
</dbReference>
<comment type="caution">
    <text evidence="1">The sequence shown here is derived from an EMBL/GenBank/DDBJ whole genome shotgun (WGS) entry which is preliminary data.</text>
</comment>
<dbReference type="AlphaFoldDB" id="A0A833N5C0"/>
<organism evidence="1 2">
    <name type="scientific">Fluviispira multicolorata</name>
    <dbReference type="NCBI Taxonomy" id="2654512"/>
    <lineage>
        <taxon>Bacteria</taxon>
        <taxon>Pseudomonadati</taxon>
        <taxon>Bdellovibrionota</taxon>
        <taxon>Oligoflexia</taxon>
        <taxon>Silvanigrellales</taxon>
        <taxon>Silvanigrellaceae</taxon>
        <taxon>Fluviispira</taxon>
    </lineage>
</organism>
<evidence type="ECO:0000313" key="2">
    <source>
        <dbReference type="Proteomes" id="UP000442694"/>
    </source>
</evidence>
<sequence>MSSDIYILEIKNNSFYSVKEIENKISFSILSNTEFLVNENDKKSVIELNEVFLFNSDYYVFLNKNNEFYFLFSKENQIIFPLLSTSIFRFVENQFQFGVLKILNAGFYKFIIINNKKIIIILLFIMSFIQRQYISLESDSYKIKYESKKNIYAGYKKIIKNISIEKNILESLNTQKSIIYSKEKIIKSKENTKNKVPKVEYFVSDPDIEIFLQLKK</sequence>
<keyword evidence="2" id="KW-1185">Reference proteome</keyword>
<reference evidence="1 2" key="1">
    <citation type="submission" date="2019-10" db="EMBL/GenBank/DDBJ databases">
        <title>New genus of Silvanigrellaceae.</title>
        <authorList>
            <person name="Pitt A."/>
            <person name="Hahn M.W."/>
        </authorList>
    </citation>
    <scope>NUCLEOTIDE SEQUENCE [LARGE SCALE GENOMIC DNA]</scope>
    <source>
        <strain evidence="1 2">33A1-SZDP</strain>
    </source>
</reference>
<proteinExistence type="predicted"/>
<accession>A0A833N5C0</accession>
<evidence type="ECO:0000313" key="1">
    <source>
        <dbReference type="EMBL" id="KAB8033219.1"/>
    </source>
</evidence>
<dbReference type="EMBL" id="WFLN01000004">
    <property type="protein sequence ID" value="KAB8033219.1"/>
    <property type="molecule type" value="Genomic_DNA"/>
</dbReference>
<dbReference type="RefSeq" id="WP_152211307.1">
    <property type="nucleotide sequence ID" value="NZ_WFLN01000004.1"/>
</dbReference>
<name>A0A833N5C0_9BACT</name>
<protein>
    <submittedName>
        <fullName evidence="1">Uncharacterized protein</fullName>
    </submittedName>
</protein>
<gene>
    <name evidence="1" type="ORF">GCL57_00550</name>
</gene>